<dbReference type="EMBL" id="CP036278">
    <property type="protein sequence ID" value="QDU57011.1"/>
    <property type="molecule type" value="Genomic_DNA"/>
</dbReference>
<dbReference type="Proteomes" id="UP000315750">
    <property type="component" value="Chromosome"/>
</dbReference>
<protein>
    <submittedName>
        <fullName evidence="1">Uncharacterized protein</fullName>
    </submittedName>
</protein>
<evidence type="ECO:0000313" key="2">
    <source>
        <dbReference type="Proteomes" id="UP000315750"/>
    </source>
</evidence>
<gene>
    <name evidence="1" type="ORF">Pan181_32250</name>
</gene>
<evidence type="ECO:0000313" key="1">
    <source>
        <dbReference type="EMBL" id="QDU57011.1"/>
    </source>
</evidence>
<proteinExistence type="predicted"/>
<dbReference type="AlphaFoldDB" id="A0A518AQK5"/>
<reference evidence="1 2" key="1">
    <citation type="submission" date="2019-02" db="EMBL/GenBank/DDBJ databases">
        <title>Deep-cultivation of Planctomycetes and their phenomic and genomic characterization uncovers novel biology.</title>
        <authorList>
            <person name="Wiegand S."/>
            <person name="Jogler M."/>
            <person name="Boedeker C."/>
            <person name="Pinto D."/>
            <person name="Vollmers J."/>
            <person name="Rivas-Marin E."/>
            <person name="Kohn T."/>
            <person name="Peeters S.H."/>
            <person name="Heuer A."/>
            <person name="Rast P."/>
            <person name="Oberbeckmann S."/>
            <person name="Bunk B."/>
            <person name="Jeske O."/>
            <person name="Meyerdierks A."/>
            <person name="Storesund J.E."/>
            <person name="Kallscheuer N."/>
            <person name="Luecker S."/>
            <person name="Lage O.M."/>
            <person name="Pohl T."/>
            <person name="Merkel B.J."/>
            <person name="Hornburger P."/>
            <person name="Mueller R.-W."/>
            <person name="Bruemmer F."/>
            <person name="Labrenz M."/>
            <person name="Spormann A.M."/>
            <person name="Op den Camp H."/>
            <person name="Overmann J."/>
            <person name="Amann R."/>
            <person name="Jetten M.S.M."/>
            <person name="Mascher T."/>
            <person name="Medema M.H."/>
            <person name="Devos D.P."/>
            <person name="Kaster A.-K."/>
            <person name="Ovreas L."/>
            <person name="Rohde M."/>
            <person name="Galperin M.Y."/>
            <person name="Jogler C."/>
        </authorList>
    </citation>
    <scope>NUCLEOTIDE SEQUENCE [LARGE SCALE GENOMIC DNA]</scope>
    <source>
        <strain evidence="1 2">Pan181</strain>
    </source>
</reference>
<sequence>MRCQLTMDNHMLNRRIQHFSAVNSMKKYRINNGSTKINATLPFCRQPLIQESWASPRGKDSEGYSVEDP</sequence>
<name>A0A518AQK5_9BACT</name>
<accession>A0A518AQK5</accession>
<organism evidence="1 2">
    <name type="scientific">Aeoliella mucimassa</name>
    <dbReference type="NCBI Taxonomy" id="2527972"/>
    <lineage>
        <taxon>Bacteria</taxon>
        <taxon>Pseudomonadati</taxon>
        <taxon>Planctomycetota</taxon>
        <taxon>Planctomycetia</taxon>
        <taxon>Pirellulales</taxon>
        <taxon>Lacipirellulaceae</taxon>
        <taxon>Aeoliella</taxon>
    </lineage>
</organism>
<keyword evidence="2" id="KW-1185">Reference proteome</keyword>
<dbReference type="KEGG" id="amuc:Pan181_32250"/>